<comment type="caution">
    <text evidence="8">The sequence shown here is derived from an EMBL/GenBank/DDBJ whole genome shotgun (WGS) entry which is preliminary data.</text>
</comment>
<keyword evidence="3" id="KW-1003">Cell membrane</keyword>
<dbReference type="Pfam" id="PF01914">
    <property type="entry name" value="MarC"/>
    <property type="match status" value="1"/>
</dbReference>
<feature type="transmembrane region" description="Helical" evidence="7">
    <location>
        <begin position="196"/>
        <end position="216"/>
    </location>
</feature>
<dbReference type="EMBL" id="LUUI01000091">
    <property type="protein sequence ID" value="OAI17015.1"/>
    <property type="molecule type" value="Genomic_DNA"/>
</dbReference>
<dbReference type="PANTHER" id="PTHR33508:SF1">
    <property type="entry name" value="UPF0056 MEMBRANE PROTEIN YHCE"/>
    <property type="match status" value="1"/>
</dbReference>
<evidence type="ECO:0000256" key="7">
    <source>
        <dbReference type="RuleBase" id="RU362048"/>
    </source>
</evidence>
<reference evidence="8 9" key="1">
    <citation type="submission" date="2016-03" db="EMBL/GenBank/DDBJ databases">
        <authorList>
            <person name="Ploux O."/>
        </authorList>
    </citation>
    <scope>NUCLEOTIDE SEQUENCE [LARGE SCALE GENOMIC DNA]</scope>
    <source>
        <strain evidence="8 9">R-45370</strain>
    </source>
</reference>
<dbReference type="RefSeq" id="WP_083960548.1">
    <property type="nucleotide sequence ID" value="NZ_LUUI01000091.1"/>
</dbReference>
<evidence type="ECO:0000256" key="4">
    <source>
        <dbReference type="ARBA" id="ARBA00022692"/>
    </source>
</evidence>
<name>A0A177NGJ4_9GAMM</name>
<feature type="transmembrane region" description="Helical" evidence="7">
    <location>
        <begin position="50"/>
        <end position="68"/>
    </location>
</feature>
<dbReference type="PANTHER" id="PTHR33508">
    <property type="entry name" value="UPF0056 MEMBRANE PROTEIN YHCE"/>
    <property type="match status" value="1"/>
</dbReference>
<keyword evidence="9" id="KW-1185">Reference proteome</keyword>
<comment type="similarity">
    <text evidence="2 7">Belongs to the UPF0056 (MarC) family.</text>
</comment>
<dbReference type="GO" id="GO:0005886">
    <property type="term" value="C:plasma membrane"/>
    <property type="evidence" value="ECO:0007669"/>
    <property type="project" value="UniProtKB-SubCell"/>
</dbReference>
<comment type="subcellular location">
    <subcellularLocation>
        <location evidence="1 7">Cell membrane</location>
        <topology evidence="1 7">Multi-pass membrane protein</topology>
    </subcellularLocation>
</comment>
<accession>A0A177NGJ4</accession>
<keyword evidence="5 7" id="KW-1133">Transmembrane helix</keyword>
<dbReference type="Proteomes" id="UP000078476">
    <property type="component" value="Unassembled WGS sequence"/>
</dbReference>
<dbReference type="AlphaFoldDB" id="A0A177NGJ4"/>
<proteinExistence type="inferred from homology"/>
<evidence type="ECO:0000256" key="1">
    <source>
        <dbReference type="ARBA" id="ARBA00004651"/>
    </source>
</evidence>
<evidence type="ECO:0000256" key="3">
    <source>
        <dbReference type="ARBA" id="ARBA00022475"/>
    </source>
</evidence>
<evidence type="ECO:0000256" key="6">
    <source>
        <dbReference type="ARBA" id="ARBA00023136"/>
    </source>
</evidence>
<gene>
    <name evidence="8" type="ORF">A1359_00205</name>
</gene>
<feature type="transmembrane region" description="Helical" evidence="7">
    <location>
        <begin position="74"/>
        <end position="95"/>
    </location>
</feature>
<evidence type="ECO:0000313" key="9">
    <source>
        <dbReference type="Proteomes" id="UP000078476"/>
    </source>
</evidence>
<protein>
    <recommendedName>
        <fullName evidence="7">UPF0056 membrane protein</fullName>
    </recommendedName>
</protein>
<dbReference type="OrthoDB" id="21094at2"/>
<sequence>MTSVLIALKIIPMIFAALFPVVNPIGTALVLYGMTREVDDQTWKSTSRKIALFSFLFLAFFFFFGSYILKLFGISIPVVQFSGGVVLAMMGWQLLNQAETSQPASKESIQEYDSLIDTKVFYPFTFPITIGPGGLAVVLTFSAHLDRGTRLVVTLEQGAAMVGIFLMCVVVSICYRHLHKMTKRFSPASALAISKIMAFFVLCIGVEIAVAGFKALGPL</sequence>
<organism evidence="8 9">
    <name type="scientific">Methylomonas lenta</name>
    <dbReference type="NCBI Taxonomy" id="980561"/>
    <lineage>
        <taxon>Bacteria</taxon>
        <taxon>Pseudomonadati</taxon>
        <taxon>Pseudomonadota</taxon>
        <taxon>Gammaproteobacteria</taxon>
        <taxon>Methylococcales</taxon>
        <taxon>Methylococcaceae</taxon>
        <taxon>Methylomonas</taxon>
    </lineage>
</organism>
<feature type="transmembrane region" description="Helical" evidence="7">
    <location>
        <begin position="157"/>
        <end position="175"/>
    </location>
</feature>
<feature type="transmembrane region" description="Helical" evidence="7">
    <location>
        <begin position="6"/>
        <end position="30"/>
    </location>
</feature>
<evidence type="ECO:0000256" key="5">
    <source>
        <dbReference type="ARBA" id="ARBA00022989"/>
    </source>
</evidence>
<feature type="transmembrane region" description="Helical" evidence="7">
    <location>
        <begin position="120"/>
        <end position="145"/>
    </location>
</feature>
<dbReference type="InterPro" id="IPR002771">
    <property type="entry name" value="Multi_antbiot-R_MarC"/>
</dbReference>
<keyword evidence="6 7" id="KW-0472">Membrane</keyword>
<keyword evidence="4 7" id="KW-0812">Transmembrane</keyword>
<evidence type="ECO:0000256" key="2">
    <source>
        <dbReference type="ARBA" id="ARBA00009784"/>
    </source>
</evidence>
<dbReference type="STRING" id="980561.A1359_00205"/>
<evidence type="ECO:0000313" key="8">
    <source>
        <dbReference type="EMBL" id="OAI17015.1"/>
    </source>
</evidence>